<evidence type="ECO:0000313" key="9">
    <source>
        <dbReference type="EMBL" id="KAE8676664.1"/>
    </source>
</evidence>
<dbReference type="Pfam" id="PF13976">
    <property type="entry name" value="gag_pre-integrs"/>
    <property type="match status" value="1"/>
</dbReference>
<dbReference type="InterPro" id="IPR012337">
    <property type="entry name" value="RNaseH-like_sf"/>
</dbReference>
<dbReference type="SUPFAM" id="SSF57756">
    <property type="entry name" value="Retrovirus zinc finger-like domains"/>
    <property type="match status" value="1"/>
</dbReference>
<dbReference type="SUPFAM" id="SSF56672">
    <property type="entry name" value="DNA/RNA polymerases"/>
    <property type="match status" value="1"/>
</dbReference>
<feature type="region of interest" description="Disordered" evidence="6">
    <location>
        <begin position="1240"/>
        <end position="1275"/>
    </location>
</feature>
<dbReference type="InterPro" id="IPR025724">
    <property type="entry name" value="GAG-pre-integrase_dom"/>
</dbReference>
<dbReference type="CDD" id="cd09272">
    <property type="entry name" value="RNase_HI_RT_Ty1"/>
    <property type="match status" value="1"/>
</dbReference>
<feature type="compositionally biased region" description="Polar residues" evidence="6">
    <location>
        <begin position="315"/>
        <end position="333"/>
    </location>
</feature>
<dbReference type="PANTHER" id="PTHR42648:SF18">
    <property type="entry name" value="RETROTRANSPOSON, UNCLASSIFIED-LIKE PROTEIN"/>
    <property type="match status" value="1"/>
</dbReference>
<dbReference type="GO" id="GO:0008270">
    <property type="term" value="F:zinc ion binding"/>
    <property type="evidence" value="ECO:0007669"/>
    <property type="project" value="UniProtKB-KW"/>
</dbReference>
<keyword evidence="5" id="KW-0863">Zinc-finger</keyword>
<dbReference type="PROSITE" id="PS50994">
    <property type="entry name" value="INTEGRASE"/>
    <property type="match status" value="2"/>
</dbReference>
<dbReference type="Gene3D" id="3.30.420.10">
    <property type="entry name" value="Ribonuclease H-like superfamily/Ribonuclease H"/>
    <property type="match status" value="2"/>
</dbReference>
<dbReference type="Pfam" id="PF13961">
    <property type="entry name" value="DUF4219"/>
    <property type="match status" value="1"/>
</dbReference>
<dbReference type="InterPro" id="IPR001584">
    <property type="entry name" value="Integrase_cat-core"/>
</dbReference>
<feature type="compositionally biased region" description="Polar residues" evidence="6">
    <location>
        <begin position="341"/>
        <end position="351"/>
    </location>
</feature>
<gene>
    <name evidence="9" type="ORF">F3Y22_tig00111582pilonHSYRG00429</name>
</gene>
<dbReference type="InterPro" id="IPR001878">
    <property type="entry name" value="Znf_CCHC"/>
</dbReference>
<dbReference type="PROSITE" id="PS50158">
    <property type="entry name" value="ZF_CCHC"/>
    <property type="match status" value="1"/>
</dbReference>
<feature type="region of interest" description="Disordered" evidence="6">
    <location>
        <begin position="292"/>
        <end position="351"/>
    </location>
</feature>
<sequence>MLNFWYPGKNNHARLQALELFAKPKFTIPSFKGDNDPDRYIDWEGKVDLMFTYHDCPQAKQVPLITMQFKGYARTWANLTEEEKEIVSRFVIGLNSNFTDLLDLHVAFVEAKTRHTWVYLLKNKSQALTAFKLLKQLVITQFNGVIKEVQSDWGCEYRSLSTELLSTRIKNRVYFPHTSQQNGVVEREHCHIVELSLILLAQASLPYNFWSYAVSMAVHLINRLPTRVFACSINLNFGHNRAFILGPVNNTKGRSAWLHRNCYKGWNNNQGWSTNIPIVPGADRITHRTLVPTSDNIPLPSGGGMNLESKVAPNVTHSPSQSDEVQLKSISQSGERHSDSSHQSNEIQTISRQDLDDVGKVPVTVHEALTSLNWKAAILAKLDALQNNSSWSLVPLPVGRSVVGCKWIFQIKKNPNGSIHKYKAHLVAKGFSQVLAKTLVTLLARQLDVKNAFLNGDLHEEVFMRAAPWVQTNCFKWFHTSLQTRKNTIRSEIGTAKLFLTDLPHQKIFLELLSSQSLAVKMGDLQVVGGIKKLNNKNYNTWATCMESYLQGQDLWEVVGGGEVTQPATEDANGILRKWKIKAGKAMFALKTTIEEEMLEHIRDAKTPKEACDTFVTLFSKRNDTKLQLLENELLSMAQRDMAIAQYFHKVKSICREISELDPTAAIGEARIKRIIVHGLRPEYRGFVAAVQGWPTQPSLVEFENLLAGQEAMAKQMGGVSLKGEEEALYTSKSRGTFQRYTGNGSKKDGDKVKNYQGKGGPHSGGASKNRGNSRKFDGKCYNCGKMGHMAKDCWTKKKPVESNTATSCSKENSEDGWDAEALFATEEEELALTKLQNLSEYNGGRVVVTADNSRLPITHIGKTIVTPRYNTNQVQLQDVYHVPGMKKNLLSVAQLTSSGHYVLFGPQDVKVYRDVKITETPTMEGRRLESIYVMSAESAYVDRTRKNETSDLWHMRLGHVSYSKLSVMVKKSMLKGLPQLDVRTDTVCAGCQYGKAHQLPYDESKFKAKEPLELVHSDVYVWVFFMKEKSDTFSKFKEFRDSAEGEVGKKICFLRTDNGGEYRSNEFSQYIRECRIRHQYTCANTAQQNGVAERKNRHLAEICRSMLHAKNVSGRFWAEAMRTAAFVINRLPQPRLGFVSPFEKLWNIKPTVSYFRVFGCVCYVFVPDHLRSKFDKKAVRCIFVGYDSQRKGWKCFDPISGRCYTSRNVVFDEASSWWSSEKEVLPDSREFGDKLQQKMGEHDVQLQTSSDESEDPNGDDVEQRVTQNPWSTRIRRPNPKYANAAIIEEATEPETFEEASKSSEWMTAMKEEIDALQQNQTWDIVPKIKDVKPISCKWVYKIKRRPDGSIERYKARLVARGFSQQYGLDYDETFSPLAKLTTVLVLLALAANKDWNLWQMDVKNAFLHGELDREIYMTQPMGFQSQDHPEYVCKLRKALYGLKQAPRAWYGKIAEFLTKSGYSVTPADSSLFVKANEEILQTKENLSVRFQMKELGQLKHFLGLEVDRTHEGIFLCQQKYAKDLLKRFGMLECKSTSTPMEPNIKMCAHEGKDLEDATMYRQLVGSLIYLTLTRPDISYAVGVMSRYMQNPKKPHLEAVRRIMRYVKNTIDYGLLYKKGEDCKLVGYCDADYAGDHDTRRSTTGYVFKLGSGTISWCSKRQPTVSLSTTEAEYRAAAMAAQESTWLIQLMNNLHQPVDYAIPLYCDNQSAIRLAENPVFHARTKHVEVHYHFVREKVLQEEIEMRQIKTDEQIADLFTKSLSVGKFEHFRRQHGVIQRMEANIEGEC</sequence>
<dbReference type="InterPro" id="IPR054722">
    <property type="entry name" value="PolX-like_BBD"/>
</dbReference>
<dbReference type="Pfam" id="PF22936">
    <property type="entry name" value="Pol_BBD"/>
    <property type="match status" value="1"/>
</dbReference>
<keyword evidence="10" id="KW-1185">Reference proteome</keyword>
<dbReference type="GO" id="GO:0015074">
    <property type="term" value="P:DNA integration"/>
    <property type="evidence" value="ECO:0007669"/>
    <property type="project" value="InterPro"/>
</dbReference>
<protein>
    <recommendedName>
        <fullName evidence="11">Tir-nbs resistance protein</fullName>
    </recommendedName>
</protein>
<evidence type="ECO:0000313" key="10">
    <source>
        <dbReference type="Proteomes" id="UP000436088"/>
    </source>
</evidence>
<keyword evidence="1" id="KW-0645">Protease</keyword>
<dbReference type="Pfam" id="PF00098">
    <property type="entry name" value="zf-CCHC"/>
    <property type="match status" value="1"/>
</dbReference>
<dbReference type="Gene3D" id="4.10.60.10">
    <property type="entry name" value="Zinc finger, CCHC-type"/>
    <property type="match status" value="1"/>
</dbReference>
<name>A0A6A2YJN2_HIBSY</name>
<feature type="domain" description="Integrase catalytic" evidence="8">
    <location>
        <begin position="1055"/>
        <end position="1150"/>
    </location>
</feature>
<evidence type="ECO:0000259" key="7">
    <source>
        <dbReference type="PROSITE" id="PS50158"/>
    </source>
</evidence>
<dbReference type="InterPro" id="IPR039537">
    <property type="entry name" value="Retrotran_Ty1/copia-like"/>
</dbReference>
<dbReference type="SMART" id="SM00343">
    <property type="entry name" value="ZnF_C2HC"/>
    <property type="match status" value="1"/>
</dbReference>
<keyword evidence="2" id="KW-0479">Metal-binding</keyword>
<evidence type="ECO:0000256" key="5">
    <source>
        <dbReference type="PROSITE-ProRule" id="PRU00047"/>
    </source>
</evidence>
<feature type="domain" description="CCHC-type" evidence="7">
    <location>
        <begin position="780"/>
        <end position="794"/>
    </location>
</feature>
<dbReference type="PANTHER" id="PTHR42648">
    <property type="entry name" value="TRANSPOSASE, PUTATIVE-RELATED"/>
    <property type="match status" value="1"/>
</dbReference>
<feature type="compositionally biased region" description="Acidic residues" evidence="6">
    <location>
        <begin position="1252"/>
        <end position="1261"/>
    </location>
</feature>
<dbReference type="InterPro" id="IPR043502">
    <property type="entry name" value="DNA/RNA_pol_sf"/>
</dbReference>
<evidence type="ECO:0000256" key="4">
    <source>
        <dbReference type="ARBA" id="ARBA00022801"/>
    </source>
</evidence>
<evidence type="ECO:0000256" key="2">
    <source>
        <dbReference type="ARBA" id="ARBA00022723"/>
    </source>
</evidence>
<dbReference type="GO" id="GO:0003676">
    <property type="term" value="F:nucleic acid binding"/>
    <property type="evidence" value="ECO:0007669"/>
    <property type="project" value="InterPro"/>
</dbReference>
<dbReference type="InterPro" id="IPR013103">
    <property type="entry name" value="RVT_2"/>
</dbReference>
<organism evidence="9 10">
    <name type="scientific">Hibiscus syriacus</name>
    <name type="common">Rose of Sharon</name>
    <dbReference type="NCBI Taxonomy" id="106335"/>
    <lineage>
        <taxon>Eukaryota</taxon>
        <taxon>Viridiplantae</taxon>
        <taxon>Streptophyta</taxon>
        <taxon>Embryophyta</taxon>
        <taxon>Tracheophyta</taxon>
        <taxon>Spermatophyta</taxon>
        <taxon>Magnoliopsida</taxon>
        <taxon>eudicotyledons</taxon>
        <taxon>Gunneridae</taxon>
        <taxon>Pentapetalae</taxon>
        <taxon>rosids</taxon>
        <taxon>malvids</taxon>
        <taxon>Malvales</taxon>
        <taxon>Malvaceae</taxon>
        <taxon>Malvoideae</taxon>
        <taxon>Hibiscus</taxon>
    </lineage>
</organism>
<feature type="domain" description="Integrase catalytic" evidence="8">
    <location>
        <begin position="59"/>
        <end position="255"/>
    </location>
</feature>
<dbReference type="SUPFAM" id="SSF53098">
    <property type="entry name" value="Ribonuclease H-like"/>
    <property type="match status" value="2"/>
</dbReference>
<proteinExistence type="predicted"/>
<reference evidence="9" key="1">
    <citation type="submission" date="2019-09" db="EMBL/GenBank/DDBJ databases">
        <title>Draft genome information of white flower Hibiscus syriacus.</title>
        <authorList>
            <person name="Kim Y.-M."/>
        </authorList>
    </citation>
    <scope>NUCLEOTIDE SEQUENCE [LARGE SCALE GENOMIC DNA]</scope>
    <source>
        <strain evidence="9">YM2019G1</strain>
    </source>
</reference>
<keyword evidence="3" id="KW-0064">Aspartyl protease</keyword>
<accession>A0A6A2YJN2</accession>
<dbReference type="GO" id="GO:0006508">
    <property type="term" value="P:proteolysis"/>
    <property type="evidence" value="ECO:0007669"/>
    <property type="project" value="UniProtKB-KW"/>
</dbReference>
<comment type="caution">
    <text evidence="9">The sequence shown here is derived from an EMBL/GenBank/DDBJ whole genome shotgun (WGS) entry which is preliminary data.</text>
</comment>
<dbReference type="InterPro" id="IPR025314">
    <property type="entry name" value="DUF4219"/>
</dbReference>
<evidence type="ECO:0000259" key="8">
    <source>
        <dbReference type="PROSITE" id="PS50994"/>
    </source>
</evidence>
<feature type="region of interest" description="Disordered" evidence="6">
    <location>
        <begin position="739"/>
        <end position="772"/>
    </location>
</feature>
<evidence type="ECO:0000256" key="1">
    <source>
        <dbReference type="ARBA" id="ARBA00022670"/>
    </source>
</evidence>
<dbReference type="InterPro" id="IPR057670">
    <property type="entry name" value="SH3_retrovirus"/>
</dbReference>
<evidence type="ECO:0000256" key="3">
    <source>
        <dbReference type="ARBA" id="ARBA00022750"/>
    </source>
</evidence>
<dbReference type="Pfam" id="PF25597">
    <property type="entry name" value="SH3_retrovirus"/>
    <property type="match status" value="1"/>
</dbReference>
<dbReference type="Pfam" id="PF07727">
    <property type="entry name" value="RVT_2"/>
    <property type="match status" value="2"/>
</dbReference>
<dbReference type="GO" id="GO:0004190">
    <property type="term" value="F:aspartic-type endopeptidase activity"/>
    <property type="evidence" value="ECO:0007669"/>
    <property type="project" value="UniProtKB-KW"/>
</dbReference>
<dbReference type="Proteomes" id="UP000436088">
    <property type="component" value="Unassembled WGS sequence"/>
</dbReference>
<keyword evidence="4" id="KW-0378">Hydrolase</keyword>
<dbReference type="InterPro" id="IPR036875">
    <property type="entry name" value="Znf_CCHC_sf"/>
</dbReference>
<dbReference type="EMBL" id="VEPZ02001375">
    <property type="protein sequence ID" value="KAE8676664.1"/>
    <property type="molecule type" value="Genomic_DNA"/>
</dbReference>
<evidence type="ECO:0000256" key="6">
    <source>
        <dbReference type="SAM" id="MobiDB-lite"/>
    </source>
</evidence>
<evidence type="ECO:0008006" key="11">
    <source>
        <dbReference type="Google" id="ProtNLM"/>
    </source>
</evidence>
<keyword evidence="5" id="KW-0862">Zinc</keyword>
<dbReference type="InterPro" id="IPR036397">
    <property type="entry name" value="RNaseH_sf"/>
</dbReference>